<protein>
    <submittedName>
        <fullName evidence="1">Uncharacterized protein</fullName>
    </submittedName>
</protein>
<comment type="caution">
    <text evidence="1">The sequence shown here is derived from an EMBL/GenBank/DDBJ whole genome shotgun (WGS) entry which is preliminary data.</text>
</comment>
<reference evidence="1" key="1">
    <citation type="journal article" date="2014" name="Front. Microbiol.">
        <title>High frequency of phylogenetically diverse reductive dehalogenase-homologous genes in deep subseafloor sedimentary metagenomes.</title>
        <authorList>
            <person name="Kawai M."/>
            <person name="Futagami T."/>
            <person name="Toyoda A."/>
            <person name="Takaki Y."/>
            <person name="Nishi S."/>
            <person name="Hori S."/>
            <person name="Arai W."/>
            <person name="Tsubouchi T."/>
            <person name="Morono Y."/>
            <person name="Uchiyama I."/>
            <person name="Ito T."/>
            <person name="Fujiyama A."/>
            <person name="Inagaki F."/>
            <person name="Takami H."/>
        </authorList>
    </citation>
    <scope>NUCLEOTIDE SEQUENCE</scope>
    <source>
        <strain evidence="1">Expedition CK06-06</strain>
    </source>
</reference>
<dbReference type="AlphaFoldDB" id="X1P697"/>
<gene>
    <name evidence="1" type="ORF">S06H3_45623</name>
</gene>
<dbReference type="EMBL" id="BARV01028514">
    <property type="protein sequence ID" value="GAI34535.1"/>
    <property type="molecule type" value="Genomic_DNA"/>
</dbReference>
<proteinExistence type="predicted"/>
<sequence length="193" mass="22006">GRTYQETCGLVNAWGELIRRYAWRWSFFGHFTYKLPVSEIGAGRDWNRFVRGLNEKRFGKRYRRCGNHISWVRGIEYQIRGVLHYHAILGLMGRLDPFEVMRAWEQCGSLIYIDGNLQPRTGFARVYEYDPSLGGERYVSKYAVKGGIIEIGCSQRTALGLQLRPLVGGPGHQGEISFLPGGTLHSQQAKLPL</sequence>
<accession>X1P697</accession>
<organism evidence="1">
    <name type="scientific">marine sediment metagenome</name>
    <dbReference type="NCBI Taxonomy" id="412755"/>
    <lineage>
        <taxon>unclassified sequences</taxon>
        <taxon>metagenomes</taxon>
        <taxon>ecological metagenomes</taxon>
    </lineage>
</organism>
<feature type="non-terminal residue" evidence="1">
    <location>
        <position position="1"/>
    </location>
</feature>
<evidence type="ECO:0000313" key="1">
    <source>
        <dbReference type="EMBL" id="GAI34535.1"/>
    </source>
</evidence>
<name>X1P697_9ZZZZ</name>